<dbReference type="Proteomes" id="UP000663586">
    <property type="component" value="Chromosome"/>
</dbReference>
<dbReference type="PANTHER" id="PTHR46268:SF6">
    <property type="entry name" value="UNIVERSAL STRESS PROTEIN UP12"/>
    <property type="match status" value="1"/>
</dbReference>
<dbReference type="InterPro" id="IPR006016">
    <property type="entry name" value="UspA"/>
</dbReference>
<dbReference type="RefSeq" id="WP_238478069.1">
    <property type="nucleotide sequence ID" value="NZ_CP064786.1"/>
</dbReference>
<evidence type="ECO:0000259" key="2">
    <source>
        <dbReference type="Pfam" id="PF00582"/>
    </source>
</evidence>
<comment type="similarity">
    <text evidence="1">Belongs to the universal stress protein A family.</text>
</comment>
<evidence type="ECO:0000256" key="1">
    <source>
        <dbReference type="ARBA" id="ARBA00008791"/>
    </source>
</evidence>
<feature type="domain" description="UspA" evidence="2">
    <location>
        <begin position="1"/>
        <end position="138"/>
    </location>
</feature>
<dbReference type="CDD" id="cd00293">
    <property type="entry name" value="USP-like"/>
    <property type="match status" value="2"/>
</dbReference>
<protein>
    <submittedName>
        <fullName evidence="3">Nucleotide-binding protein, UspA family</fullName>
    </submittedName>
</protein>
<evidence type="ECO:0000313" key="3">
    <source>
        <dbReference type="EMBL" id="QSG04038.1"/>
    </source>
</evidence>
<name>A0A897MVK1_9EURY</name>
<dbReference type="InterPro" id="IPR014729">
    <property type="entry name" value="Rossmann-like_a/b/a_fold"/>
</dbReference>
<dbReference type="KEGG" id="hara:AArcS_2846"/>
<gene>
    <name evidence="3" type="primary">uspA32</name>
    <name evidence="3" type="ORF">AArcS_2846</name>
</gene>
<reference evidence="3" key="1">
    <citation type="submission" date="2020-11" db="EMBL/GenBank/DDBJ databases">
        <title>Carbohydrate-dependent, anaerobic sulfur respiration: A novel catabolism in halophilic archaea.</title>
        <authorList>
            <person name="Sorokin D.Y."/>
            <person name="Messina E."/>
            <person name="Smedile F."/>
            <person name="La Cono V."/>
            <person name="Hallsworth J.E."/>
            <person name="Yakimov M.M."/>
        </authorList>
    </citation>
    <scope>NUCLEOTIDE SEQUENCE</scope>
    <source>
        <strain evidence="3">AArc-S</strain>
    </source>
</reference>
<dbReference type="PRINTS" id="PR01438">
    <property type="entry name" value="UNVRSLSTRESS"/>
</dbReference>
<dbReference type="Gene3D" id="3.40.50.620">
    <property type="entry name" value="HUPs"/>
    <property type="match status" value="2"/>
</dbReference>
<organism evidence="3 4">
    <name type="scientific">Natranaeroarchaeum sulfidigenes</name>
    <dbReference type="NCBI Taxonomy" id="2784880"/>
    <lineage>
        <taxon>Archaea</taxon>
        <taxon>Methanobacteriati</taxon>
        <taxon>Methanobacteriota</taxon>
        <taxon>Stenosarchaea group</taxon>
        <taxon>Halobacteria</taxon>
        <taxon>Halobacteriales</taxon>
        <taxon>Natronoarchaeaceae</taxon>
        <taxon>Natranaeroarchaeum</taxon>
    </lineage>
</organism>
<dbReference type="SUPFAM" id="SSF52402">
    <property type="entry name" value="Adenine nucleotide alpha hydrolases-like"/>
    <property type="match status" value="2"/>
</dbReference>
<dbReference type="InterPro" id="IPR006015">
    <property type="entry name" value="Universal_stress_UspA"/>
</dbReference>
<dbReference type="AlphaFoldDB" id="A0A897MVK1"/>
<evidence type="ECO:0000313" key="4">
    <source>
        <dbReference type="Proteomes" id="UP000663586"/>
    </source>
</evidence>
<accession>A0A897MVK1</accession>
<dbReference type="EMBL" id="CP064786">
    <property type="protein sequence ID" value="QSG04038.1"/>
    <property type="molecule type" value="Genomic_DNA"/>
</dbReference>
<dbReference type="Pfam" id="PF00582">
    <property type="entry name" value="Usp"/>
    <property type="match status" value="2"/>
</dbReference>
<dbReference type="PANTHER" id="PTHR46268">
    <property type="entry name" value="STRESS RESPONSE PROTEIN NHAX"/>
    <property type="match status" value="1"/>
</dbReference>
<proteinExistence type="inferred from homology"/>
<feature type="domain" description="UspA" evidence="2">
    <location>
        <begin position="148"/>
        <end position="285"/>
    </location>
</feature>
<dbReference type="GeneID" id="70686223"/>
<sequence length="291" mass="30905">MYDTIVVPTDGSELAESVVDGALALAERHDATAHVIHVLELGELPEGHGSETVADLSRGAEQYLASVVGAGERLSATRTTSVVETDRAVYREIVEYATDHDADLIVMGTHGRRGLDQRVLGSTTERTLRVSPIPILTIHERTVFDPEFETVLVPTDGSDVANAAANYAIDLADGTDAALHVVHVVDIAVTSPLGESAAVLTELEDTGKEAVNDVLDRADDAELRSVQASVLSGSPARSILDYIADHDIDLVVMGTHGRSGLERYLLGSVTETVARLADVPVLSVPVRSDDE</sequence>
<keyword evidence="4" id="KW-1185">Reference proteome</keyword>